<dbReference type="STRING" id="229533.A0A1C3YJK1"/>
<dbReference type="Proteomes" id="UP000070720">
    <property type="component" value="Chromosome 1"/>
</dbReference>
<dbReference type="SUPFAM" id="SSF54593">
    <property type="entry name" value="Glyoxalase/Bleomycin resistance protein/Dihydroxybiphenyl dioxygenase"/>
    <property type="match status" value="1"/>
</dbReference>
<protein>
    <submittedName>
        <fullName evidence="1">Chromosome 1, complete genome</fullName>
    </submittedName>
</protein>
<reference evidence="2" key="2">
    <citation type="journal article" date="2010" name="Nature">
        <title>Comparative genomics reveals mobile pathogenicity chromosomes in Fusarium.</title>
        <authorList>
            <person name="Ma L.J."/>
            <person name="van der Does H.C."/>
            <person name="Borkovich K.A."/>
            <person name="Coleman J.J."/>
            <person name="Daboussi M.J."/>
            <person name="Di Pietro A."/>
            <person name="Dufresne M."/>
            <person name="Freitag M."/>
            <person name="Grabherr M."/>
            <person name="Henrissat B."/>
            <person name="Houterman P.M."/>
            <person name="Kang S."/>
            <person name="Shim W.B."/>
            <person name="Woloshuk C."/>
            <person name="Xie X."/>
            <person name="Xu J.R."/>
            <person name="Antoniw J."/>
            <person name="Baker S.E."/>
            <person name="Bluhm B.H."/>
            <person name="Breakspear A."/>
            <person name="Brown D.W."/>
            <person name="Butchko R.A."/>
            <person name="Chapman S."/>
            <person name="Coulson R."/>
            <person name="Coutinho P.M."/>
            <person name="Danchin E.G."/>
            <person name="Diener A."/>
            <person name="Gale L.R."/>
            <person name="Gardiner D.M."/>
            <person name="Goff S."/>
            <person name="Hammond-Kosack K.E."/>
            <person name="Hilburn K."/>
            <person name="Hua-Van A."/>
            <person name="Jonkers W."/>
            <person name="Kazan K."/>
            <person name="Kodira C.D."/>
            <person name="Koehrsen M."/>
            <person name="Kumar L."/>
            <person name="Lee Y.H."/>
            <person name="Li L."/>
            <person name="Manners J.M."/>
            <person name="Miranda-Saavedra D."/>
            <person name="Mukherjee M."/>
            <person name="Park G."/>
            <person name="Park J."/>
            <person name="Park S.Y."/>
            <person name="Proctor R.H."/>
            <person name="Regev A."/>
            <person name="Ruiz-Roldan M.C."/>
            <person name="Sain D."/>
            <person name="Sakthikumar S."/>
            <person name="Sykes S."/>
            <person name="Schwartz D.C."/>
            <person name="Turgeon B.G."/>
            <person name="Wapinski I."/>
            <person name="Yoder O."/>
            <person name="Young S."/>
            <person name="Zeng Q."/>
            <person name="Zhou S."/>
            <person name="Galagan J."/>
            <person name="Cuomo C.A."/>
            <person name="Kistler H.C."/>
            <person name="Rep M."/>
        </authorList>
    </citation>
    <scope>GENOME REANNOTATION</scope>
    <source>
        <strain evidence="2">ATCC MYA-4620 / CBS 123657 / FGSC 9075 / NRRL 31084 / PH-1</strain>
    </source>
</reference>
<accession>A0A1C3YJK1</accession>
<reference evidence="2" key="1">
    <citation type="journal article" date="2007" name="Science">
        <title>The Fusarium graminearum genome reveals a link between localized polymorphism and pathogen specialization.</title>
        <authorList>
            <person name="Cuomo C.A."/>
            <person name="Gueldener U."/>
            <person name="Xu J.-R."/>
            <person name="Trail F."/>
            <person name="Turgeon B.G."/>
            <person name="Di Pietro A."/>
            <person name="Walton J.D."/>
            <person name="Ma L.-J."/>
            <person name="Baker S.E."/>
            <person name="Rep M."/>
            <person name="Adam G."/>
            <person name="Antoniw J."/>
            <person name="Baldwin T."/>
            <person name="Calvo S.E."/>
            <person name="Chang Y.-L."/>
            <person name="DeCaprio D."/>
            <person name="Gale L.R."/>
            <person name="Gnerre S."/>
            <person name="Goswami R.S."/>
            <person name="Hammond-Kosack K."/>
            <person name="Harris L.J."/>
            <person name="Hilburn K."/>
            <person name="Kennell J.C."/>
            <person name="Kroken S."/>
            <person name="Magnuson J.K."/>
            <person name="Mannhaupt G."/>
            <person name="Mauceli E.W."/>
            <person name="Mewes H.-W."/>
            <person name="Mitterbauer R."/>
            <person name="Muehlbauer G."/>
            <person name="Muensterkoetter M."/>
            <person name="Nelson D."/>
            <person name="O'Donnell K."/>
            <person name="Ouellet T."/>
            <person name="Qi W."/>
            <person name="Quesneville H."/>
            <person name="Roncero M.I.G."/>
            <person name="Seong K.-Y."/>
            <person name="Tetko I.V."/>
            <person name="Urban M."/>
            <person name="Waalwijk C."/>
            <person name="Ward T.J."/>
            <person name="Yao J."/>
            <person name="Birren B.W."/>
            <person name="Kistler H.C."/>
        </authorList>
    </citation>
    <scope>NUCLEOTIDE SEQUENCE [LARGE SCALE GENOMIC DNA]</scope>
    <source>
        <strain evidence="2">ATCC MYA-4620 / CBS 123657 / FGSC 9075 / NRRL 31084 / PH-1</strain>
    </source>
</reference>
<dbReference type="PANTHER" id="PTHR35006">
    <property type="entry name" value="GLYOXALASE FAMILY PROTEIN (AFU_ORTHOLOGUE AFUA_5G14830)"/>
    <property type="match status" value="1"/>
</dbReference>
<proteinExistence type="predicted"/>
<dbReference type="CDD" id="cd07262">
    <property type="entry name" value="VOC_like"/>
    <property type="match status" value="1"/>
</dbReference>
<evidence type="ECO:0000313" key="2">
    <source>
        <dbReference type="Proteomes" id="UP000070720"/>
    </source>
</evidence>
<dbReference type="VEuPathDB" id="FungiDB:FGRAMPH1_01G07997"/>
<dbReference type="eggNOG" id="ENOG502S8NQ">
    <property type="taxonomic scope" value="Eukaryota"/>
</dbReference>
<organism evidence="1 2">
    <name type="scientific">Gibberella zeae (strain ATCC MYA-4620 / CBS 123657 / FGSC 9075 / NRRL 31084 / PH-1)</name>
    <name type="common">Wheat head blight fungus</name>
    <name type="synonym">Fusarium graminearum</name>
    <dbReference type="NCBI Taxonomy" id="229533"/>
    <lineage>
        <taxon>Eukaryota</taxon>
        <taxon>Fungi</taxon>
        <taxon>Dikarya</taxon>
        <taxon>Ascomycota</taxon>
        <taxon>Pezizomycotina</taxon>
        <taxon>Sordariomycetes</taxon>
        <taxon>Hypocreomycetidae</taxon>
        <taxon>Hypocreales</taxon>
        <taxon>Nectriaceae</taxon>
        <taxon>Fusarium</taxon>
    </lineage>
</organism>
<gene>
    <name evidence="1" type="ORF">FGRAMPH1_01T07997</name>
</gene>
<evidence type="ECO:0000313" key="1">
    <source>
        <dbReference type="EMBL" id="SCB64611.1"/>
    </source>
</evidence>
<dbReference type="InterPro" id="IPR029068">
    <property type="entry name" value="Glyas_Bleomycin-R_OHBP_Dase"/>
</dbReference>
<dbReference type="AlphaFoldDB" id="A0A1C3YJK1"/>
<sequence length="177" mass="19932">MYYREFDVCKQWLYKTVDIPFNINFNSSTFTHRSSITTATMGLSHFALPCGEHYVEMRDFYKAVLAPLGYEFKFEAQGPTGAYYCAFGEKNKGPDFWLGGGGSSLKKYDGNMENRTCPVHFAFDAENPKHVDEWHEAAMKAGAVDNGKPGPRNYRPGYYAAFVLDPVGNNVEVLHLG</sequence>
<dbReference type="PANTHER" id="PTHR35006:SF2">
    <property type="entry name" value="GLYOXALASE FAMILY PROTEIN (AFU_ORTHOLOGUE AFUA_5G14830)"/>
    <property type="match status" value="1"/>
</dbReference>
<reference evidence="1 2" key="3">
    <citation type="journal article" date="2015" name="BMC Genomics">
        <title>The completed genome sequence of the pathogenic ascomycete fungus Fusarium graminearum.</title>
        <authorList>
            <person name="King R."/>
            <person name="Urban M."/>
            <person name="Hammond-Kosack M.C."/>
            <person name="Hassani-Pak K."/>
            <person name="Hammond-Kosack K.E."/>
        </authorList>
    </citation>
    <scope>NUCLEOTIDE SEQUENCE [LARGE SCALE GENOMIC DNA]</scope>
    <source>
        <strain evidence="2">ATCC MYA-4620 / CBS 123657 / FGSC 9075 / NRRL 31084 / PH-1</strain>
    </source>
</reference>
<keyword evidence="2" id="KW-1185">Reference proteome</keyword>
<dbReference type="Gene3D" id="3.10.180.10">
    <property type="entry name" value="2,3-Dihydroxybiphenyl 1,2-Dioxygenase, domain 1"/>
    <property type="match status" value="1"/>
</dbReference>
<dbReference type="InParanoid" id="A0A1C3YJK1"/>
<dbReference type="EMBL" id="HG970332">
    <property type="protein sequence ID" value="SCB64611.1"/>
    <property type="molecule type" value="Genomic_DNA"/>
</dbReference>
<name>A0A1C3YJK1_GIBZE</name>